<comment type="caution">
    <text evidence="1">The sequence shown here is derived from an EMBL/GenBank/DDBJ whole genome shotgun (WGS) entry which is preliminary data.</text>
</comment>
<reference evidence="1" key="1">
    <citation type="journal article" date="2021" name="IMA Fungus">
        <title>Genomic characterization of three marine fungi, including Emericellopsis atlantica sp. nov. with signatures of a generalist lifestyle and marine biomass degradation.</title>
        <authorList>
            <person name="Hagestad O.C."/>
            <person name="Hou L."/>
            <person name="Andersen J.H."/>
            <person name="Hansen E.H."/>
            <person name="Altermark B."/>
            <person name="Li C."/>
            <person name="Kuhnert E."/>
            <person name="Cox R.J."/>
            <person name="Crous P.W."/>
            <person name="Spatafora J.W."/>
            <person name="Lail K."/>
            <person name="Amirebrahimi M."/>
            <person name="Lipzen A."/>
            <person name="Pangilinan J."/>
            <person name="Andreopoulos W."/>
            <person name="Hayes R.D."/>
            <person name="Ng V."/>
            <person name="Grigoriev I.V."/>
            <person name="Jackson S.A."/>
            <person name="Sutton T.D.S."/>
            <person name="Dobson A.D.W."/>
            <person name="Rama T."/>
        </authorList>
    </citation>
    <scope>NUCLEOTIDE SEQUENCE</scope>
    <source>
        <strain evidence="1">TRa3180A</strain>
    </source>
</reference>
<dbReference type="EMBL" id="MU254538">
    <property type="protein sequence ID" value="KAG9240211.1"/>
    <property type="molecule type" value="Genomic_DNA"/>
</dbReference>
<evidence type="ECO:0000313" key="2">
    <source>
        <dbReference type="Proteomes" id="UP000887226"/>
    </source>
</evidence>
<accession>A0A9P8CCG0</accession>
<evidence type="ECO:0000313" key="1">
    <source>
        <dbReference type="EMBL" id="KAG9240211.1"/>
    </source>
</evidence>
<organism evidence="1 2">
    <name type="scientific">Calycina marina</name>
    <dbReference type="NCBI Taxonomy" id="1763456"/>
    <lineage>
        <taxon>Eukaryota</taxon>
        <taxon>Fungi</taxon>
        <taxon>Dikarya</taxon>
        <taxon>Ascomycota</taxon>
        <taxon>Pezizomycotina</taxon>
        <taxon>Leotiomycetes</taxon>
        <taxon>Helotiales</taxon>
        <taxon>Pezizellaceae</taxon>
        <taxon>Calycina</taxon>
    </lineage>
</organism>
<dbReference type="Proteomes" id="UP000887226">
    <property type="component" value="Unassembled WGS sequence"/>
</dbReference>
<proteinExistence type="predicted"/>
<sequence length="238" mass="27076">MLVKHPLLVFPEKLALSEAVIARLRSVMVQMNLSSVNEAVTNQHPWRSASTSTFTLVTSVCRVYHMLTSPMRPHHAPRLHMQSDRHINTNIKVCNKNYLGKESGDCKSLRKDGAGPKLSKLPTCISRQMFQHACYKPYAALRSLRGGHVLSTSGRIIEHPDQSLCMERYDGSSSESWLQIVHILPLLQARVVAFNGKQPISSLACWIFSYPTTLVTATWRHQFGYSNYHICRSRQFWL</sequence>
<name>A0A9P8CCG0_9HELO</name>
<gene>
    <name evidence="1" type="ORF">BJ878DRAFT_311665</name>
</gene>
<protein>
    <submittedName>
        <fullName evidence="1">Uncharacterized protein</fullName>
    </submittedName>
</protein>
<dbReference type="AlphaFoldDB" id="A0A9P8CCG0"/>
<keyword evidence="2" id="KW-1185">Reference proteome</keyword>